<dbReference type="PROSITE" id="PS50240">
    <property type="entry name" value="TRYPSIN_DOM"/>
    <property type="match status" value="1"/>
</dbReference>
<dbReference type="PANTHER" id="PTHR24257">
    <property type="entry name" value="CHYMOTRYPSIN-LIKE ELASTASE FAMILY MEMBER"/>
    <property type="match status" value="1"/>
</dbReference>
<name>A0A0X3PGC0_SCHSO</name>
<dbReference type="EMBL" id="GEEE01012406">
    <property type="protein sequence ID" value="JAP50819.1"/>
    <property type="molecule type" value="Transcribed_RNA"/>
</dbReference>
<dbReference type="InterPro" id="IPR001254">
    <property type="entry name" value="Trypsin_dom"/>
</dbReference>
<organism evidence="3">
    <name type="scientific">Schistocephalus solidus</name>
    <name type="common">Tapeworm</name>
    <dbReference type="NCBI Taxonomy" id="70667"/>
    <lineage>
        <taxon>Eukaryota</taxon>
        <taxon>Metazoa</taxon>
        <taxon>Spiralia</taxon>
        <taxon>Lophotrochozoa</taxon>
        <taxon>Platyhelminthes</taxon>
        <taxon>Cestoda</taxon>
        <taxon>Eucestoda</taxon>
        <taxon>Diphyllobothriidea</taxon>
        <taxon>Diphyllobothriidae</taxon>
        <taxon>Schistocephalus</taxon>
    </lineage>
</organism>
<protein>
    <submittedName>
        <fullName evidence="3">Chymotrypsin-like elastase family member 2B</fullName>
    </submittedName>
</protein>
<keyword evidence="1" id="KW-0732">Signal</keyword>
<evidence type="ECO:0000259" key="2">
    <source>
        <dbReference type="PROSITE" id="PS50240"/>
    </source>
</evidence>
<dbReference type="InterPro" id="IPR001314">
    <property type="entry name" value="Peptidase_S1A"/>
</dbReference>
<feature type="signal peptide" evidence="1">
    <location>
        <begin position="1"/>
        <end position="20"/>
    </location>
</feature>
<dbReference type="InterPro" id="IPR050850">
    <property type="entry name" value="Peptidase_S1_Elastase_sf"/>
</dbReference>
<evidence type="ECO:0000256" key="1">
    <source>
        <dbReference type="SAM" id="SignalP"/>
    </source>
</evidence>
<dbReference type="GO" id="GO:0006508">
    <property type="term" value="P:proteolysis"/>
    <property type="evidence" value="ECO:0007669"/>
    <property type="project" value="InterPro"/>
</dbReference>
<feature type="domain" description="Peptidase S1" evidence="2">
    <location>
        <begin position="23"/>
        <end position="224"/>
    </location>
</feature>
<dbReference type="PANTHER" id="PTHR24257:SF15">
    <property type="entry name" value="MYELOBLASTIN"/>
    <property type="match status" value="1"/>
</dbReference>
<reference evidence="3" key="1">
    <citation type="submission" date="2016-01" db="EMBL/GenBank/DDBJ databases">
        <title>Reference transcriptome for the parasite Schistocephalus solidus: insights into the molecular evolution of parasitism.</title>
        <authorList>
            <person name="Hebert F.O."/>
            <person name="Grambauer S."/>
            <person name="Barber I."/>
            <person name="Landry C.R."/>
            <person name="Aubin-Horth N."/>
        </authorList>
    </citation>
    <scope>NUCLEOTIDE SEQUENCE</scope>
</reference>
<dbReference type="AlphaFoldDB" id="A0A0X3PGC0"/>
<dbReference type="Gene3D" id="2.40.10.10">
    <property type="entry name" value="Trypsin-like serine proteases"/>
    <property type="match status" value="2"/>
</dbReference>
<dbReference type="InterPro" id="IPR018114">
    <property type="entry name" value="TRYPSIN_HIS"/>
</dbReference>
<feature type="non-terminal residue" evidence="3">
    <location>
        <position position="224"/>
    </location>
</feature>
<dbReference type="Pfam" id="PF00089">
    <property type="entry name" value="Trypsin"/>
    <property type="match status" value="1"/>
</dbReference>
<dbReference type="InterPro" id="IPR043504">
    <property type="entry name" value="Peptidase_S1_PA_chymotrypsin"/>
</dbReference>
<dbReference type="PRINTS" id="PR00722">
    <property type="entry name" value="CHYMOTRYPSIN"/>
</dbReference>
<dbReference type="GO" id="GO:0005615">
    <property type="term" value="C:extracellular space"/>
    <property type="evidence" value="ECO:0007669"/>
    <property type="project" value="TreeGrafter"/>
</dbReference>
<proteinExistence type="predicted"/>
<dbReference type="SMART" id="SM00020">
    <property type="entry name" value="Tryp_SPc"/>
    <property type="match status" value="1"/>
</dbReference>
<dbReference type="InterPro" id="IPR009003">
    <property type="entry name" value="Peptidase_S1_PA"/>
</dbReference>
<gene>
    <name evidence="3" type="primary">CEL2B</name>
    <name evidence="3" type="ORF">TR117305</name>
</gene>
<accession>A0A0X3PGC0</accession>
<evidence type="ECO:0000313" key="3">
    <source>
        <dbReference type="EMBL" id="JAP50819.1"/>
    </source>
</evidence>
<dbReference type="GO" id="GO:0004252">
    <property type="term" value="F:serine-type endopeptidase activity"/>
    <property type="evidence" value="ECO:0007669"/>
    <property type="project" value="InterPro"/>
</dbReference>
<sequence>MNIFIAAEVYCIALTIIVKAVEIELGFPTACGVPAVQREYKEPAERMKVPATPYSWPWNVGIWSKLMGNFPYCGGALISNSLVLTAAHCLKLHFGCATIPVGIAFELAGVTPYKLQILLGSHDFTIRAKHEQAYIVQLAIVHPNFNQDALLEGTDLAILKINGQVTKDFATQPICFPSSRVKLSKGSLCFYTGWGKMYTEWSQGQLITPKVLKEAQIEVDFDEP</sequence>
<feature type="chain" id="PRO_5007051101" evidence="1">
    <location>
        <begin position="21"/>
        <end position="224"/>
    </location>
</feature>
<dbReference type="PROSITE" id="PS00134">
    <property type="entry name" value="TRYPSIN_HIS"/>
    <property type="match status" value="1"/>
</dbReference>
<dbReference type="SUPFAM" id="SSF50494">
    <property type="entry name" value="Trypsin-like serine proteases"/>
    <property type="match status" value="1"/>
</dbReference>